<evidence type="ECO:0000313" key="2">
    <source>
        <dbReference type="EMBL" id="GAF76074.1"/>
    </source>
</evidence>
<accession>X0S4Y9</accession>
<gene>
    <name evidence="2" type="ORF">S01H1_05775</name>
</gene>
<proteinExistence type="predicted"/>
<dbReference type="AlphaFoldDB" id="X0S4Y9"/>
<feature type="non-terminal residue" evidence="2">
    <location>
        <position position="1"/>
    </location>
</feature>
<feature type="compositionally biased region" description="Acidic residues" evidence="1">
    <location>
        <begin position="59"/>
        <end position="81"/>
    </location>
</feature>
<evidence type="ECO:0000256" key="1">
    <source>
        <dbReference type="SAM" id="MobiDB-lite"/>
    </source>
</evidence>
<feature type="compositionally biased region" description="Acidic residues" evidence="1">
    <location>
        <begin position="110"/>
        <end position="123"/>
    </location>
</feature>
<name>X0S4Y9_9ZZZZ</name>
<protein>
    <submittedName>
        <fullName evidence="2">Uncharacterized protein</fullName>
    </submittedName>
</protein>
<feature type="region of interest" description="Disordered" evidence="1">
    <location>
        <begin position="49"/>
        <end position="123"/>
    </location>
</feature>
<organism evidence="2">
    <name type="scientific">marine sediment metagenome</name>
    <dbReference type="NCBI Taxonomy" id="412755"/>
    <lineage>
        <taxon>unclassified sequences</taxon>
        <taxon>metagenomes</taxon>
        <taxon>ecological metagenomes</taxon>
    </lineage>
</organism>
<sequence length="123" mass="13456">FYSLEGETFASLNEIREHYGMPEDARFDHLRKTDSVIMPAIGAGKRDLEAALASAQAEQGEEVPSEEEAPTEEGGVEDEIDATFAEVPTEEETAPAEEAPPEIPAKEETAPEEPEQQEPEGER</sequence>
<comment type="caution">
    <text evidence="2">The sequence shown here is derived from an EMBL/GenBank/DDBJ whole genome shotgun (WGS) entry which is preliminary data.</text>
</comment>
<dbReference type="EMBL" id="BARS01003003">
    <property type="protein sequence ID" value="GAF76074.1"/>
    <property type="molecule type" value="Genomic_DNA"/>
</dbReference>
<reference evidence="2" key="1">
    <citation type="journal article" date="2014" name="Front. Microbiol.">
        <title>High frequency of phylogenetically diverse reductive dehalogenase-homologous genes in deep subseafloor sedimentary metagenomes.</title>
        <authorList>
            <person name="Kawai M."/>
            <person name="Futagami T."/>
            <person name="Toyoda A."/>
            <person name="Takaki Y."/>
            <person name="Nishi S."/>
            <person name="Hori S."/>
            <person name="Arai W."/>
            <person name="Tsubouchi T."/>
            <person name="Morono Y."/>
            <person name="Uchiyama I."/>
            <person name="Ito T."/>
            <person name="Fujiyama A."/>
            <person name="Inagaki F."/>
            <person name="Takami H."/>
        </authorList>
    </citation>
    <scope>NUCLEOTIDE SEQUENCE</scope>
    <source>
        <strain evidence="2">Expedition CK06-06</strain>
    </source>
</reference>